<dbReference type="Pfam" id="PF24285">
    <property type="entry name" value="DUF7473"/>
    <property type="match status" value="1"/>
</dbReference>
<comment type="caution">
    <text evidence="2">The sequence shown here is derived from an EMBL/GenBank/DDBJ whole genome shotgun (WGS) entry which is preliminary data.</text>
</comment>
<dbReference type="InterPro" id="IPR055896">
    <property type="entry name" value="DUF7473"/>
</dbReference>
<organism evidence="2 3">
    <name type="scientific">Halolamina pelagica</name>
    <dbReference type="NCBI Taxonomy" id="699431"/>
    <lineage>
        <taxon>Archaea</taxon>
        <taxon>Methanobacteriati</taxon>
        <taxon>Methanobacteriota</taxon>
        <taxon>Stenosarchaea group</taxon>
        <taxon>Halobacteria</taxon>
        <taxon>Halobacteriales</taxon>
        <taxon>Haloferacaceae</taxon>
    </lineage>
</organism>
<feature type="transmembrane region" description="Helical" evidence="1">
    <location>
        <begin position="109"/>
        <end position="130"/>
    </location>
</feature>
<evidence type="ECO:0000313" key="3">
    <source>
        <dbReference type="Proteomes" id="UP000050535"/>
    </source>
</evidence>
<accession>A0A0P7HTD8</accession>
<keyword evidence="3" id="KW-1185">Reference proteome</keyword>
<evidence type="ECO:0000313" key="2">
    <source>
        <dbReference type="EMBL" id="KPN29919.1"/>
    </source>
</evidence>
<evidence type="ECO:0000256" key="1">
    <source>
        <dbReference type="SAM" id="Phobius"/>
    </source>
</evidence>
<dbReference type="STRING" id="699431.SY89_00639"/>
<sequence>MSVSLSLGAVHTFAVLPVPLQSTTVSILTTYVLFAAFLSLTAFIAARNLLGDVSLRRHAVVGPPIAAIAFLAATFEFSPFLALGAALAVDGLAFRQLHDLDRRLLVGVVVIHFVVSVILGAVLFSLLALLGSAPV</sequence>
<feature type="transmembrane region" description="Helical" evidence="1">
    <location>
        <begin position="67"/>
        <end position="89"/>
    </location>
</feature>
<keyword evidence="1" id="KW-0812">Transmembrane</keyword>
<dbReference type="AlphaFoldDB" id="A0A0P7HTD8"/>
<keyword evidence="1" id="KW-1133">Transmembrane helix</keyword>
<keyword evidence="1" id="KW-0472">Membrane</keyword>
<dbReference type="EMBL" id="LGUC01000001">
    <property type="protein sequence ID" value="KPN29919.1"/>
    <property type="molecule type" value="Genomic_DNA"/>
</dbReference>
<feature type="transmembrane region" description="Helical" evidence="1">
    <location>
        <begin position="27"/>
        <end position="46"/>
    </location>
</feature>
<dbReference type="Proteomes" id="UP000050535">
    <property type="component" value="Unassembled WGS sequence"/>
</dbReference>
<reference evidence="3" key="1">
    <citation type="submission" date="2013-11" db="EMBL/GenBank/DDBJ databases">
        <authorList>
            <person name="Hoang H.T."/>
            <person name="Killian M.L."/>
            <person name="Madson D.M."/>
            <person name="Arruda P.H.E."/>
            <person name="Sun D."/>
            <person name="Schwartz K.J."/>
            <person name="Yoon K."/>
        </authorList>
    </citation>
    <scope>NUCLEOTIDE SEQUENCE [LARGE SCALE GENOMIC DNA]</scope>
    <source>
        <strain evidence="3">CDK2</strain>
    </source>
</reference>
<proteinExistence type="predicted"/>
<name>A0A0P7HTD8_9EURY</name>
<protein>
    <submittedName>
        <fullName evidence="2">Uncharacterized protein</fullName>
    </submittedName>
</protein>
<gene>
    <name evidence="2" type="ORF">SY89_00639</name>
</gene>